<evidence type="ECO:0000313" key="2">
    <source>
        <dbReference type="Proteomes" id="UP000616769"/>
    </source>
</evidence>
<reference evidence="1 2" key="1">
    <citation type="journal article" date="2015" name="Parasit. Vectors">
        <title>Draft genome of the scabies mite.</title>
        <authorList>
            <person name="Rider S.D.Jr."/>
            <person name="Morgan M.S."/>
            <person name="Arlian L.G."/>
        </authorList>
    </citation>
    <scope>NUCLEOTIDE SEQUENCE [LARGE SCALE GENOMIC DNA]</scope>
    <source>
        <strain evidence="1">Arlian Lab</strain>
    </source>
</reference>
<dbReference type="AlphaFoldDB" id="A0A131ZUL4"/>
<sequence length="104" mass="12364">MILEDINRRLRKFDKIPQKWMIRDKYRDEEDYYSSSSSSSSSTYSDYENDDLLEISHDFSYSGDCILNDSCSKYNLRPRKTRLLTLPSSYANETVESFVSRFKN</sequence>
<accession>A0A131ZUL4</accession>
<dbReference type="EMBL" id="JXLN01000610">
    <property type="protein sequence ID" value="KPL99063.1"/>
    <property type="molecule type" value="Genomic_DNA"/>
</dbReference>
<protein>
    <submittedName>
        <fullName evidence="1">Uncharacterized protein</fullName>
    </submittedName>
</protein>
<gene>
    <name evidence="1" type="ORF">QR98_0003990</name>
</gene>
<comment type="caution">
    <text evidence="1">The sequence shown here is derived from an EMBL/GenBank/DDBJ whole genome shotgun (WGS) entry which is preliminary data.</text>
</comment>
<dbReference type="Proteomes" id="UP000616769">
    <property type="component" value="Unassembled WGS sequence"/>
</dbReference>
<dbReference type="OrthoDB" id="377549at2759"/>
<dbReference type="VEuPathDB" id="VectorBase:SSCA009419"/>
<proteinExistence type="predicted"/>
<evidence type="ECO:0000313" key="1">
    <source>
        <dbReference type="EMBL" id="KPL99063.1"/>
    </source>
</evidence>
<organism evidence="1 2">
    <name type="scientific">Sarcoptes scabiei</name>
    <name type="common">Itch mite</name>
    <name type="synonym">Acarus scabiei</name>
    <dbReference type="NCBI Taxonomy" id="52283"/>
    <lineage>
        <taxon>Eukaryota</taxon>
        <taxon>Metazoa</taxon>
        <taxon>Ecdysozoa</taxon>
        <taxon>Arthropoda</taxon>
        <taxon>Chelicerata</taxon>
        <taxon>Arachnida</taxon>
        <taxon>Acari</taxon>
        <taxon>Acariformes</taxon>
        <taxon>Sarcoptiformes</taxon>
        <taxon>Astigmata</taxon>
        <taxon>Psoroptidia</taxon>
        <taxon>Sarcoptoidea</taxon>
        <taxon>Sarcoptidae</taxon>
        <taxon>Sarcoptinae</taxon>
        <taxon>Sarcoptes</taxon>
    </lineage>
</organism>
<name>A0A131ZUL4_SARSC</name>